<accession>A0ABQ4MDW8</accession>
<dbReference type="Proteomes" id="UP000679992">
    <property type="component" value="Unassembled WGS sequence"/>
</dbReference>
<keyword evidence="2" id="KW-0808">Transferase</keyword>
<evidence type="ECO:0000259" key="1">
    <source>
        <dbReference type="Pfam" id="PF08241"/>
    </source>
</evidence>
<dbReference type="InterPro" id="IPR029063">
    <property type="entry name" value="SAM-dependent_MTases_sf"/>
</dbReference>
<dbReference type="RefSeq" id="WP_213655517.1">
    <property type="nucleotide sequence ID" value="NZ_BOSL01000010.1"/>
</dbReference>
<dbReference type="GO" id="GO:0032259">
    <property type="term" value="P:methylation"/>
    <property type="evidence" value="ECO:0007669"/>
    <property type="project" value="UniProtKB-KW"/>
</dbReference>
<evidence type="ECO:0000313" key="3">
    <source>
        <dbReference type="Proteomes" id="UP000679992"/>
    </source>
</evidence>
<evidence type="ECO:0000313" key="2">
    <source>
        <dbReference type="EMBL" id="GIP54143.1"/>
    </source>
</evidence>
<name>A0ABQ4MDW8_9BACL</name>
<dbReference type="Gene3D" id="3.40.50.150">
    <property type="entry name" value="Vaccinia Virus protein VP39"/>
    <property type="match status" value="1"/>
</dbReference>
<comment type="caution">
    <text evidence="2">The sequence shown here is derived from an EMBL/GenBank/DDBJ whole genome shotgun (WGS) entry which is preliminary data.</text>
</comment>
<keyword evidence="3" id="KW-1185">Reference proteome</keyword>
<dbReference type="GO" id="GO:0008168">
    <property type="term" value="F:methyltransferase activity"/>
    <property type="evidence" value="ECO:0007669"/>
    <property type="project" value="UniProtKB-KW"/>
</dbReference>
<organism evidence="2 3">
    <name type="scientific">Paenibacillus vini</name>
    <dbReference type="NCBI Taxonomy" id="1476024"/>
    <lineage>
        <taxon>Bacteria</taxon>
        <taxon>Bacillati</taxon>
        <taxon>Bacillota</taxon>
        <taxon>Bacilli</taxon>
        <taxon>Bacillales</taxon>
        <taxon>Paenibacillaceae</taxon>
        <taxon>Paenibacillus</taxon>
    </lineage>
</organism>
<dbReference type="SUPFAM" id="SSF53335">
    <property type="entry name" value="S-adenosyl-L-methionine-dependent methyltransferases"/>
    <property type="match status" value="1"/>
</dbReference>
<dbReference type="PANTHER" id="PTHR43861:SF1">
    <property type="entry name" value="TRANS-ACONITATE 2-METHYLTRANSFERASE"/>
    <property type="match status" value="1"/>
</dbReference>
<gene>
    <name evidence="2" type="ORF">J42TS3_31780</name>
</gene>
<feature type="domain" description="Methyltransferase type 11" evidence="1">
    <location>
        <begin position="40"/>
        <end position="129"/>
    </location>
</feature>
<keyword evidence="2" id="KW-0489">Methyltransferase</keyword>
<dbReference type="EMBL" id="BOSL01000010">
    <property type="protein sequence ID" value="GIP54143.1"/>
    <property type="molecule type" value="Genomic_DNA"/>
</dbReference>
<proteinExistence type="predicted"/>
<dbReference type="PANTHER" id="PTHR43861">
    <property type="entry name" value="TRANS-ACONITATE 2-METHYLTRANSFERASE-RELATED"/>
    <property type="match status" value="1"/>
</dbReference>
<dbReference type="CDD" id="cd02440">
    <property type="entry name" value="AdoMet_MTases"/>
    <property type="match status" value="1"/>
</dbReference>
<dbReference type="InterPro" id="IPR013216">
    <property type="entry name" value="Methyltransf_11"/>
</dbReference>
<dbReference type="Pfam" id="PF08241">
    <property type="entry name" value="Methyltransf_11"/>
    <property type="match status" value="1"/>
</dbReference>
<protein>
    <submittedName>
        <fullName evidence="2">SAM-dependent methyltransferase</fullName>
    </submittedName>
</protein>
<sequence length="257" mass="28263">MAESKQVWQPGLYDDKLGFVSEYGKDVVELLQARTGERILDLGCGTGDLTYEISKTGAEVFGMDLSAPMIEQARQKYPSLDFRVDNAESFELDFPADAVFSNAALHWIKDAQGAAASVWNALKPGGRFVAEFGGKGNVDVIIRSLSAVLEKDYGVAAGPLNPWYFPSLAEYSALLEELGFRVIYAAHFDRPTKLGEGEDGLSHWLKGFAEDSFLASFDEAEKLAILQKTAGLARSELFKEGCWFADYVRLRVVAVKP</sequence>
<reference evidence="2 3" key="1">
    <citation type="submission" date="2021-03" db="EMBL/GenBank/DDBJ databases">
        <title>Antimicrobial resistance genes in bacteria isolated from Japanese honey, and their potential for conferring macrolide and lincosamide resistance in the American foulbrood pathogen Paenibacillus larvae.</title>
        <authorList>
            <person name="Okamoto M."/>
            <person name="Kumagai M."/>
            <person name="Kanamori H."/>
            <person name="Takamatsu D."/>
        </authorList>
    </citation>
    <scope>NUCLEOTIDE SEQUENCE [LARGE SCALE GENOMIC DNA]</scope>
    <source>
        <strain evidence="2 3">J42TS3</strain>
    </source>
</reference>